<proteinExistence type="inferred from homology"/>
<dbReference type="SMART" id="SM00337">
    <property type="entry name" value="BCL"/>
    <property type="match status" value="1"/>
</dbReference>
<reference evidence="10" key="1">
    <citation type="submission" date="2025-08" db="UniProtKB">
        <authorList>
            <consortium name="RefSeq"/>
        </authorList>
    </citation>
    <scope>IDENTIFICATION</scope>
</reference>
<evidence type="ECO:0000256" key="4">
    <source>
        <dbReference type="ARBA" id="ARBA00022703"/>
    </source>
</evidence>
<accession>A0ABM1E576</accession>
<dbReference type="Gene3D" id="1.10.437.10">
    <property type="entry name" value="Blc2-like"/>
    <property type="match status" value="1"/>
</dbReference>
<feature type="non-terminal residue" evidence="10">
    <location>
        <position position="1"/>
    </location>
</feature>
<feature type="domain" description="Bcl-2 Bcl-2 homology region 1-3" evidence="8">
    <location>
        <begin position="69"/>
        <end position="171"/>
    </location>
</feature>
<protein>
    <submittedName>
        <fullName evidence="10">Bcl-2-related ovarian killer protein-like</fullName>
    </submittedName>
</protein>
<evidence type="ECO:0000313" key="9">
    <source>
        <dbReference type="Proteomes" id="UP000695022"/>
    </source>
</evidence>
<dbReference type="GeneID" id="106808938"/>
<keyword evidence="9" id="KW-1185">Reference proteome</keyword>
<dbReference type="InterPro" id="IPR002475">
    <property type="entry name" value="Bcl2-like"/>
</dbReference>
<evidence type="ECO:0000256" key="5">
    <source>
        <dbReference type="ARBA" id="ARBA00022989"/>
    </source>
</evidence>
<evidence type="ECO:0000256" key="7">
    <source>
        <dbReference type="SAM" id="Phobius"/>
    </source>
</evidence>
<gene>
    <name evidence="10" type="primary">LOC106808938</name>
</gene>
<evidence type="ECO:0000259" key="8">
    <source>
        <dbReference type="SMART" id="SM00337"/>
    </source>
</evidence>
<evidence type="ECO:0000313" key="10">
    <source>
        <dbReference type="RefSeq" id="XP_014667347.1"/>
    </source>
</evidence>
<sequence length="214" mass="23165">RQLTFSLPSWAPTQEAEPTPAHKDVLGDSLGLCCDYIKQRIKRSNVPTARKAAQAALDYSGPPDVGPLVTACARDIETGHPDAYVNVCSRLGVKLNTVAALQDVYAHLAGCLLLGNELTWGKVMALFALTGALAMDCVRQQRETYIGSLMEAFTEYVSTYVCPWIIAQGGWASFARQFEQENPEDDLQAIRVGSLVGAIIICGIIVIIIIIAIL</sequence>
<organism evidence="9 10">
    <name type="scientific">Priapulus caudatus</name>
    <name type="common">Priapulid worm</name>
    <dbReference type="NCBI Taxonomy" id="37621"/>
    <lineage>
        <taxon>Eukaryota</taxon>
        <taxon>Metazoa</taxon>
        <taxon>Ecdysozoa</taxon>
        <taxon>Scalidophora</taxon>
        <taxon>Priapulida</taxon>
        <taxon>Priapulimorpha</taxon>
        <taxon>Priapulimorphida</taxon>
        <taxon>Priapulidae</taxon>
        <taxon>Priapulus</taxon>
    </lineage>
</organism>
<dbReference type="PANTHER" id="PTHR11256:SF48">
    <property type="entry name" value="BCL-2-RELATED OVARIAN KILLER PROTEIN"/>
    <property type="match status" value="1"/>
</dbReference>
<dbReference type="PANTHER" id="PTHR11256">
    <property type="entry name" value="BCL-2 RELATED"/>
    <property type="match status" value="1"/>
</dbReference>
<evidence type="ECO:0000256" key="6">
    <source>
        <dbReference type="ARBA" id="ARBA00023136"/>
    </source>
</evidence>
<feature type="transmembrane region" description="Helical" evidence="7">
    <location>
        <begin position="192"/>
        <end position="213"/>
    </location>
</feature>
<comment type="subcellular location">
    <subcellularLocation>
        <location evidence="1">Membrane</location>
        <topology evidence="1">Single-pass membrane protein</topology>
    </subcellularLocation>
</comment>
<dbReference type="InterPro" id="IPR046371">
    <property type="entry name" value="Bcl-2_BH1-3"/>
</dbReference>
<dbReference type="Proteomes" id="UP000695022">
    <property type="component" value="Unplaced"/>
</dbReference>
<comment type="similarity">
    <text evidence="2">Belongs to the Bcl-2 family.</text>
</comment>
<keyword evidence="5 7" id="KW-1133">Transmembrane helix</keyword>
<keyword evidence="4" id="KW-0053">Apoptosis</keyword>
<name>A0ABM1E576_PRICU</name>
<dbReference type="SUPFAM" id="SSF56854">
    <property type="entry name" value="Bcl-2 inhibitors of programmed cell death"/>
    <property type="match status" value="1"/>
</dbReference>
<dbReference type="RefSeq" id="XP_014667347.1">
    <property type="nucleotide sequence ID" value="XM_014811861.1"/>
</dbReference>
<keyword evidence="6 7" id="KW-0472">Membrane</keyword>
<keyword evidence="3 7" id="KW-0812">Transmembrane</keyword>
<dbReference type="Pfam" id="PF00452">
    <property type="entry name" value="Bcl-2"/>
    <property type="match status" value="1"/>
</dbReference>
<evidence type="ECO:0000256" key="3">
    <source>
        <dbReference type="ARBA" id="ARBA00022692"/>
    </source>
</evidence>
<dbReference type="CDD" id="cd06845">
    <property type="entry name" value="Bcl-2_like"/>
    <property type="match status" value="1"/>
</dbReference>
<dbReference type="PROSITE" id="PS50062">
    <property type="entry name" value="BCL2_FAMILY"/>
    <property type="match status" value="1"/>
</dbReference>
<evidence type="ECO:0000256" key="1">
    <source>
        <dbReference type="ARBA" id="ARBA00004167"/>
    </source>
</evidence>
<dbReference type="InterPro" id="IPR026298">
    <property type="entry name" value="Bcl-2_fam"/>
</dbReference>
<dbReference type="InterPro" id="IPR036834">
    <property type="entry name" value="Bcl-2-like_sf"/>
</dbReference>
<dbReference type="PRINTS" id="PR01862">
    <property type="entry name" value="BCL2FAMILY"/>
</dbReference>
<evidence type="ECO:0000256" key="2">
    <source>
        <dbReference type="ARBA" id="ARBA00009458"/>
    </source>
</evidence>